<evidence type="ECO:0000313" key="1">
    <source>
        <dbReference type="EMBL" id="QSB05534.1"/>
    </source>
</evidence>
<name>A0A895XJM2_9ACTN</name>
<gene>
    <name evidence="1" type="ORF">JQS30_00910</name>
</gene>
<proteinExistence type="predicted"/>
<sequence>MLDHLSVDEARRIAAHAQLQSVRVPDSSDRPTDQADAGGQIDAYRHLLSQLGCIQLDTISSVRRAHELTMLARGATVEAATTCLEEREEAASFEFMAHAMSLVPVELWPYFASRRALYRLPDKGPSDPNPKALAEARAVLRDRGFTTVSDFPSAPVRLAEETGWGSPSEHKRALEWMLWTGEAVCADRAGFKRVYRLAEDTIPSAHQWDAEADECSRVLLLRAIKALGVATTADLADYFRMRVAPARQAIAQLALPQVAIEGWGPEVWIDPDLTDVPTVDEDHAVAVSLFDPLVWYRERLRRLHGHDWKIEIYVPQAKRTFGYYCLPIYVGARVPGRVALRRVKDELVVEAAEWNSAIADEEHLRAAVDDVAKWVGRTPRWDASITRLT</sequence>
<dbReference type="InterPro" id="IPR009351">
    <property type="entry name" value="AlkZ-like"/>
</dbReference>
<dbReference type="AlphaFoldDB" id="A0A895XJM2"/>
<protein>
    <submittedName>
        <fullName evidence="1">YcaQ family DNA glycosylase</fullName>
    </submittedName>
</protein>
<dbReference type="Proteomes" id="UP000662939">
    <property type="component" value="Chromosome"/>
</dbReference>
<reference evidence="1" key="1">
    <citation type="submission" date="2021-02" db="EMBL/GenBank/DDBJ databases">
        <title>Natronoglycomyces albus gen. nov., sp. nov, a haloalkaliphilic actinobacterium from a soda solonchak soil.</title>
        <authorList>
            <person name="Sorokin D.Y."/>
            <person name="Khijniak T.V."/>
            <person name="Zakharycheva A.P."/>
            <person name="Boueva O.V."/>
            <person name="Ariskina E.V."/>
            <person name="Hahnke R.L."/>
            <person name="Bunk B."/>
            <person name="Sproer C."/>
            <person name="Schumann P."/>
            <person name="Evtushenko L.I."/>
            <person name="Kublanov I.V."/>
        </authorList>
    </citation>
    <scope>NUCLEOTIDE SEQUENCE</scope>
    <source>
        <strain evidence="1">DSM 106290</strain>
    </source>
</reference>
<dbReference type="PANTHER" id="PTHR30528">
    <property type="entry name" value="CYTOPLASMIC PROTEIN"/>
    <property type="match status" value="1"/>
</dbReference>
<dbReference type="KEGG" id="nav:JQS30_00910"/>
<keyword evidence="2" id="KW-1185">Reference proteome</keyword>
<dbReference type="EMBL" id="CP070496">
    <property type="protein sequence ID" value="QSB05534.1"/>
    <property type="molecule type" value="Genomic_DNA"/>
</dbReference>
<dbReference type="PANTHER" id="PTHR30528:SF0">
    <property type="entry name" value="CYTOPLASMIC PROTEIN"/>
    <property type="match status" value="1"/>
</dbReference>
<evidence type="ECO:0000313" key="2">
    <source>
        <dbReference type="Proteomes" id="UP000662939"/>
    </source>
</evidence>
<dbReference type="Pfam" id="PF06224">
    <property type="entry name" value="AlkZ-like"/>
    <property type="match status" value="1"/>
</dbReference>
<organism evidence="1 2">
    <name type="scientific">Natronoglycomyces albus</name>
    <dbReference type="NCBI Taxonomy" id="2811108"/>
    <lineage>
        <taxon>Bacteria</taxon>
        <taxon>Bacillati</taxon>
        <taxon>Actinomycetota</taxon>
        <taxon>Actinomycetes</taxon>
        <taxon>Glycomycetales</taxon>
        <taxon>Glycomycetaceae</taxon>
        <taxon>Natronoglycomyces</taxon>
    </lineage>
</organism>
<accession>A0A895XJM2</accession>
<dbReference type="RefSeq" id="WP_213171542.1">
    <property type="nucleotide sequence ID" value="NZ_CP070496.1"/>
</dbReference>